<evidence type="ECO:0000256" key="2">
    <source>
        <dbReference type="ARBA" id="ARBA00023015"/>
    </source>
</evidence>
<feature type="region of interest" description="Disordered" evidence="6">
    <location>
        <begin position="37"/>
        <end position="73"/>
    </location>
</feature>
<evidence type="ECO:0000259" key="7">
    <source>
        <dbReference type="PROSITE" id="PS51032"/>
    </source>
</evidence>
<evidence type="ECO:0000313" key="8">
    <source>
        <dbReference type="EMBL" id="CAK9877963.1"/>
    </source>
</evidence>
<dbReference type="PRINTS" id="PR00367">
    <property type="entry name" value="ETHRSPELEMNT"/>
</dbReference>
<evidence type="ECO:0000256" key="5">
    <source>
        <dbReference type="ARBA" id="ARBA00023242"/>
    </source>
</evidence>
<dbReference type="CDD" id="cd00018">
    <property type="entry name" value="AP2"/>
    <property type="match status" value="1"/>
</dbReference>
<dbReference type="PANTHER" id="PTHR31194:SF140">
    <property type="entry name" value="ETHYLENE-RESPONSIVE TRANSCRIPTION FACTOR CRF2"/>
    <property type="match status" value="1"/>
</dbReference>
<keyword evidence="2" id="KW-0805">Transcription regulation</keyword>
<dbReference type="SUPFAM" id="SSF54171">
    <property type="entry name" value="DNA-binding domain"/>
    <property type="match status" value="1"/>
</dbReference>
<gene>
    <name evidence="8" type="ORF">CSSPJE1EN2_LOCUS19788</name>
</gene>
<evidence type="ECO:0000256" key="6">
    <source>
        <dbReference type="SAM" id="MobiDB-lite"/>
    </source>
</evidence>
<name>A0ABP1BPQ5_9BRYO</name>
<evidence type="ECO:0000256" key="1">
    <source>
        <dbReference type="ARBA" id="ARBA00004123"/>
    </source>
</evidence>
<sequence>MDGEFWWAVGFTLKHNSLLARHQTRIRPRKVRVICTDPDATDSSSEEEGSSTKKSSKKEPASEKSCIVKSSTTTTVPRKYRGVRQRPWGKWAAEIRDPSKGVRLWLGTYETAEEAAHAYDKAAREIRGSEARTNFQGVVVPLAGPKDGIRCPPNTQIHKKIERKPFKWEVVKGARAPAPSSIANLSHNNEGFQIR</sequence>
<reference evidence="8" key="1">
    <citation type="submission" date="2024-03" db="EMBL/GenBank/DDBJ databases">
        <authorList>
            <consortium name="ELIXIR-Norway"/>
            <consortium name="Elixir Norway"/>
        </authorList>
    </citation>
    <scope>NUCLEOTIDE SEQUENCE</scope>
</reference>
<dbReference type="InterPro" id="IPR001471">
    <property type="entry name" value="AP2/ERF_dom"/>
</dbReference>
<dbReference type="InterPro" id="IPR016177">
    <property type="entry name" value="DNA-bd_dom_sf"/>
</dbReference>
<evidence type="ECO:0000313" key="9">
    <source>
        <dbReference type="Proteomes" id="UP001497522"/>
    </source>
</evidence>
<dbReference type="Pfam" id="PF00847">
    <property type="entry name" value="AP2"/>
    <property type="match status" value="1"/>
</dbReference>
<keyword evidence="4" id="KW-0804">Transcription</keyword>
<dbReference type="PANTHER" id="PTHR31194">
    <property type="entry name" value="SHN SHINE , DNA BINDING / TRANSCRIPTION FACTOR"/>
    <property type="match status" value="1"/>
</dbReference>
<keyword evidence="3" id="KW-0238">DNA-binding</keyword>
<proteinExistence type="predicted"/>
<feature type="non-terminal residue" evidence="8">
    <location>
        <position position="1"/>
    </location>
</feature>
<dbReference type="Gene3D" id="3.30.730.10">
    <property type="entry name" value="AP2/ERF domain"/>
    <property type="match status" value="1"/>
</dbReference>
<dbReference type="PROSITE" id="PS51032">
    <property type="entry name" value="AP2_ERF"/>
    <property type="match status" value="1"/>
</dbReference>
<dbReference type="InterPro" id="IPR050913">
    <property type="entry name" value="AP2/ERF_ERF"/>
</dbReference>
<feature type="domain" description="AP2/ERF" evidence="7">
    <location>
        <begin position="79"/>
        <end position="136"/>
    </location>
</feature>
<dbReference type="Proteomes" id="UP001497522">
    <property type="component" value="Chromosome 6"/>
</dbReference>
<dbReference type="EMBL" id="OZ023707">
    <property type="protein sequence ID" value="CAK9877963.1"/>
    <property type="molecule type" value="Genomic_DNA"/>
</dbReference>
<organism evidence="8 9">
    <name type="scientific">Sphagnum jensenii</name>
    <dbReference type="NCBI Taxonomy" id="128206"/>
    <lineage>
        <taxon>Eukaryota</taxon>
        <taxon>Viridiplantae</taxon>
        <taxon>Streptophyta</taxon>
        <taxon>Embryophyta</taxon>
        <taxon>Bryophyta</taxon>
        <taxon>Sphagnophytina</taxon>
        <taxon>Sphagnopsida</taxon>
        <taxon>Sphagnales</taxon>
        <taxon>Sphagnaceae</taxon>
        <taxon>Sphagnum</taxon>
    </lineage>
</organism>
<evidence type="ECO:0000256" key="3">
    <source>
        <dbReference type="ARBA" id="ARBA00023125"/>
    </source>
</evidence>
<dbReference type="SMART" id="SM00380">
    <property type="entry name" value="AP2"/>
    <property type="match status" value="1"/>
</dbReference>
<protein>
    <recommendedName>
        <fullName evidence="7">AP2/ERF domain-containing protein</fullName>
    </recommendedName>
</protein>
<accession>A0ABP1BPQ5</accession>
<evidence type="ECO:0000256" key="4">
    <source>
        <dbReference type="ARBA" id="ARBA00023163"/>
    </source>
</evidence>
<comment type="subcellular location">
    <subcellularLocation>
        <location evidence="1">Nucleus</location>
    </subcellularLocation>
</comment>
<dbReference type="InterPro" id="IPR036955">
    <property type="entry name" value="AP2/ERF_dom_sf"/>
</dbReference>
<keyword evidence="9" id="KW-1185">Reference proteome</keyword>
<keyword evidence="5" id="KW-0539">Nucleus</keyword>